<keyword evidence="1" id="KW-0175">Coiled coil</keyword>
<accession>A0A1H4G8N3</accession>
<evidence type="ECO:0000313" key="3">
    <source>
        <dbReference type="Proteomes" id="UP000199656"/>
    </source>
</evidence>
<proteinExistence type="predicted"/>
<sequence>MNFTERKTIDEELKVLEKNVEQVKKASRKKIAQPPALLSINGQPLFRPYTINAIQGKEGSHKSVSASGICCNNIENLNTFDIHQAMSLYEKLLAGEKVKADKLKSRKPGVQ</sequence>
<reference evidence="3" key="1">
    <citation type="submission" date="2016-10" db="EMBL/GenBank/DDBJ databases">
        <authorList>
            <person name="Varghese N."/>
            <person name="Submissions S."/>
        </authorList>
    </citation>
    <scope>NUCLEOTIDE SEQUENCE [LARGE SCALE GENOMIC DNA]</scope>
    <source>
        <strain evidence="3">DSM 23920</strain>
    </source>
</reference>
<keyword evidence="3" id="KW-1185">Reference proteome</keyword>
<dbReference type="EMBL" id="FNRL01000034">
    <property type="protein sequence ID" value="SEB05807.1"/>
    <property type="molecule type" value="Genomic_DNA"/>
</dbReference>
<dbReference type="AlphaFoldDB" id="A0A1H4G8N3"/>
<feature type="coiled-coil region" evidence="1">
    <location>
        <begin position="6"/>
        <end position="33"/>
    </location>
</feature>
<evidence type="ECO:0000313" key="2">
    <source>
        <dbReference type="EMBL" id="SEB05807.1"/>
    </source>
</evidence>
<evidence type="ECO:0000256" key="1">
    <source>
        <dbReference type="SAM" id="Coils"/>
    </source>
</evidence>
<organism evidence="2 3">
    <name type="scientific">Chitinophaga terrae</name>
    <name type="common">ex Kim and Jung 2007</name>
    <dbReference type="NCBI Taxonomy" id="408074"/>
    <lineage>
        <taxon>Bacteria</taxon>
        <taxon>Pseudomonadati</taxon>
        <taxon>Bacteroidota</taxon>
        <taxon>Chitinophagia</taxon>
        <taxon>Chitinophagales</taxon>
        <taxon>Chitinophagaceae</taxon>
        <taxon>Chitinophaga</taxon>
    </lineage>
</organism>
<dbReference type="RefSeq" id="WP_089765315.1">
    <property type="nucleotide sequence ID" value="NZ_BKAT01000056.1"/>
</dbReference>
<name>A0A1H4G8N3_9BACT</name>
<dbReference type="OrthoDB" id="1442960at2"/>
<dbReference type="Proteomes" id="UP000199656">
    <property type="component" value="Unassembled WGS sequence"/>
</dbReference>
<gene>
    <name evidence="2" type="ORF">SAMN05660909_05035</name>
</gene>
<protein>
    <submittedName>
        <fullName evidence="2">Uncharacterized protein</fullName>
    </submittedName>
</protein>